<protein>
    <submittedName>
        <fullName evidence="2">GlcNAc-PI de-N-acetylase</fullName>
    </submittedName>
</protein>
<dbReference type="GO" id="GO:0016137">
    <property type="term" value="P:glycoside metabolic process"/>
    <property type="evidence" value="ECO:0007669"/>
    <property type="project" value="UniProtKB-ARBA"/>
</dbReference>
<proteinExistence type="predicted"/>
<keyword evidence="3" id="KW-1185">Reference proteome</keyword>
<sequence>MSTIVFVHAHPDDEASQTSGTIARAVAQGHRVVIIYATDGSQGTLPEGEAGSLAELRRAEAEASAVVTGAQRLVWLPYHDSGMRGWDSNAAEGAFMRADVDAVAREIADVLDEEDADALVGYDWHGGYGHPDHVQVHRVTRRAADVAARRPRYLEATMNRDRMRRFAVEAAAQGFEGWDVDAPMDDGNPIGTPEAHLHWAVDISDLIQVKRDALAAHASQPDAAGMLLMPPPAFAVMFGQEFLREPDRAPGMVEGWPFD</sequence>
<dbReference type="Proteomes" id="UP000501058">
    <property type="component" value="Chromosome"/>
</dbReference>
<dbReference type="InterPro" id="IPR003737">
    <property type="entry name" value="GlcNAc_PI_deacetylase-related"/>
</dbReference>
<dbReference type="SUPFAM" id="SSF102588">
    <property type="entry name" value="LmbE-like"/>
    <property type="match status" value="1"/>
</dbReference>
<dbReference type="GO" id="GO:0016811">
    <property type="term" value="F:hydrolase activity, acting on carbon-nitrogen (but not peptide) bonds, in linear amides"/>
    <property type="evidence" value="ECO:0007669"/>
    <property type="project" value="TreeGrafter"/>
</dbReference>
<dbReference type="Gene3D" id="3.40.50.10320">
    <property type="entry name" value="LmbE-like"/>
    <property type="match status" value="1"/>
</dbReference>
<dbReference type="PANTHER" id="PTHR12993:SF26">
    <property type="entry name" value="1D-MYO-INOSITOL 2-ACETAMIDO-2-DEOXY-ALPHA-D-GLUCOPYRANOSIDE DEACETYLASE"/>
    <property type="match status" value="1"/>
</dbReference>
<evidence type="ECO:0000313" key="3">
    <source>
        <dbReference type="Proteomes" id="UP000501058"/>
    </source>
</evidence>
<reference evidence="2 3" key="1">
    <citation type="submission" date="2020-03" db="EMBL/GenBank/DDBJ databases">
        <title>Propioniciclava sp. nov., isolated from Hydrophilus acuminatus.</title>
        <authorList>
            <person name="Hyun D.-W."/>
            <person name="Bae J.-W."/>
        </authorList>
    </citation>
    <scope>NUCLEOTIDE SEQUENCE [LARGE SCALE GENOMIC DNA]</scope>
    <source>
        <strain evidence="2 3">HDW11</strain>
    </source>
</reference>
<dbReference type="RefSeq" id="WP_166231182.1">
    <property type="nucleotide sequence ID" value="NZ_CP049865.1"/>
</dbReference>
<dbReference type="Pfam" id="PF02585">
    <property type="entry name" value="PIG-L"/>
    <property type="match status" value="1"/>
</dbReference>
<organism evidence="2 3">
    <name type="scientific">Propioniciclava coleopterorum</name>
    <dbReference type="NCBI Taxonomy" id="2714937"/>
    <lineage>
        <taxon>Bacteria</taxon>
        <taxon>Bacillati</taxon>
        <taxon>Actinomycetota</taxon>
        <taxon>Actinomycetes</taxon>
        <taxon>Propionibacteriales</taxon>
        <taxon>Propionibacteriaceae</taxon>
        <taxon>Propioniciclava</taxon>
    </lineage>
</organism>
<dbReference type="EMBL" id="CP049865">
    <property type="protein sequence ID" value="QIK71125.1"/>
    <property type="molecule type" value="Genomic_DNA"/>
</dbReference>
<accession>A0A6G7Y2T5</accession>
<evidence type="ECO:0000313" key="2">
    <source>
        <dbReference type="EMBL" id="QIK71125.1"/>
    </source>
</evidence>
<name>A0A6G7Y2T5_9ACTN</name>
<dbReference type="AlphaFoldDB" id="A0A6G7Y2T5"/>
<keyword evidence="1" id="KW-0862">Zinc</keyword>
<evidence type="ECO:0000256" key="1">
    <source>
        <dbReference type="ARBA" id="ARBA00022833"/>
    </source>
</evidence>
<dbReference type="KEGG" id="prv:G7070_01015"/>
<dbReference type="InterPro" id="IPR024078">
    <property type="entry name" value="LmbE-like_dom_sf"/>
</dbReference>
<dbReference type="PANTHER" id="PTHR12993">
    <property type="entry name" value="N-ACETYLGLUCOSAMINYL-PHOSPHATIDYLINOSITOL DE-N-ACETYLASE-RELATED"/>
    <property type="match status" value="1"/>
</dbReference>
<gene>
    <name evidence="2" type="ORF">G7070_01015</name>
</gene>